<comment type="caution">
    <text evidence="1">The sequence shown here is derived from an EMBL/GenBank/DDBJ whole genome shotgun (WGS) entry which is preliminary data.</text>
</comment>
<protein>
    <recommendedName>
        <fullName evidence="3">Pyridoxamine 5'-phosphate oxidase family protein</fullName>
    </recommendedName>
</protein>
<dbReference type="AlphaFoldDB" id="A0A841BR96"/>
<organism evidence="1 2">
    <name type="scientific">Allocatelliglobosispora scoriae</name>
    <dbReference type="NCBI Taxonomy" id="643052"/>
    <lineage>
        <taxon>Bacteria</taxon>
        <taxon>Bacillati</taxon>
        <taxon>Actinomycetota</taxon>
        <taxon>Actinomycetes</taxon>
        <taxon>Micromonosporales</taxon>
        <taxon>Micromonosporaceae</taxon>
        <taxon>Allocatelliglobosispora</taxon>
    </lineage>
</organism>
<evidence type="ECO:0008006" key="3">
    <source>
        <dbReference type="Google" id="ProtNLM"/>
    </source>
</evidence>
<evidence type="ECO:0000313" key="2">
    <source>
        <dbReference type="Proteomes" id="UP000587527"/>
    </source>
</evidence>
<accession>A0A841BR96</accession>
<dbReference type="EMBL" id="JACHMN010000002">
    <property type="protein sequence ID" value="MBB5869331.1"/>
    <property type="molecule type" value="Genomic_DNA"/>
</dbReference>
<dbReference type="RefSeq" id="WP_184835891.1">
    <property type="nucleotide sequence ID" value="NZ_JACHMN010000002.1"/>
</dbReference>
<dbReference type="Proteomes" id="UP000587527">
    <property type="component" value="Unassembled WGS sequence"/>
</dbReference>
<sequence length="190" mass="20301">MRPPMQLANATYAEIARTVASGRYLGTAQVAWSPRPFRVRHANDAEGNPILLCRSSGGLARALAQRENGSGINRHPSHGNGDVAVVLAVDFSVGRVWVSGWAHPICGDATRAAAIEFATTNPVSDLLALGNGFELHHLDVVEVRLETNTCEHMQSDPGHRSCRRRMVDIDVAAYAAASPIAEGEGSSPVR</sequence>
<reference evidence="1 2" key="1">
    <citation type="submission" date="2020-08" db="EMBL/GenBank/DDBJ databases">
        <title>Sequencing the genomes of 1000 actinobacteria strains.</title>
        <authorList>
            <person name="Klenk H.-P."/>
        </authorList>
    </citation>
    <scope>NUCLEOTIDE SEQUENCE [LARGE SCALE GENOMIC DNA]</scope>
    <source>
        <strain evidence="1 2">DSM 45362</strain>
    </source>
</reference>
<name>A0A841BR96_9ACTN</name>
<keyword evidence="2" id="KW-1185">Reference proteome</keyword>
<gene>
    <name evidence="1" type="ORF">F4553_002710</name>
</gene>
<evidence type="ECO:0000313" key="1">
    <source>
        <dbReference type="EMBL" id="MBB5869331.1"/>
    </source>
</evidence>
<proteinExistence type="predicted"/>